<name>A0A7C2RE24_9FLAO</name>
<dbReference type="AlphaFoldDB" id="A0A7C2RE24"/>
<dbReference type="InterPro" id="IPR036737">
    <property type="entry name" value="OmpA-like_sf"/>
</dbReference>
<dbReference type="Gene3D" id="3.30.1330.60">
    <property type="entry name" value="OmpA-like domain"/>
    <property type="match status" value="1"/>
</dbReference>
<feature type="domain" description="OmpA-like" evidence="2">
    <location>
        <begin position="1"/>
        <end position="56"/>
    </location>
</feature>
<keyword evidence="1" id="KW-0472">Membrane</keyword>
<dbReference type="PROSITE" id="PS51123">
    <property type="entry name" value="OMPA_2"/>
    <property type="match status" value="1"/>
</dbReference>
<gene>
    <name evidence="3" type="ORF">ENO10_07925</name>
</gene>
<dbReference type="InterPro" id="IPR050330">
    <property type="entry name" value="Bact_OuterMem_StrucFunc"/>
</dbReference>
<protein>
    <recommendedName>
        <fullName evidence="2">OmpA-like domain-containing protein</fullName>
    </recommendedName>
</protein>
<evidence type="ECO:0000256" key="1">
    <source>
        <dbReference type="PROSITE-ProRule" id="PRU00473"/>
    </source>
</evidence>
<dbReference type="Proteomes" id="UP000885753">
    <property type="component" value="Unassembled WGS sequence"/>
</dbReference>
<dbReference type="EMBL" id="DSEE01000573">
    <property type="protein sequence ID" value="HER41132.1"/>
    <property type="molecule type" value="Genomic_DNA"/>
</dbReference>
<evidence type="ECO:0000313" key="3">
    <source>
        <dbReference type="EMBL" id="HER41132.1"/>
    </source>
</evidence>
<dbReference type="GO" id="GO:0016020">
    <property type="term" value="C:membrane"/>
    <property type="evidence" value="ECO:0007669"/>
    <property type="project" value="UniProtKB-UniRule"/>
</dbReference>
<feature type="non-terminal residue" evidence="3">
    <location>
        <position position="1"/>
    </location>
</feature>
<dbReference type="SUPFAM" id="SSF103088">
    <property type="entry name" value="OmpA-like"/>
    <property type="match status" value="1"/>
</dbReference>
<sequence>VKRATSVVRVLQDEFGVNPKRMTAAGRSYYIPVASNETAEGRAANRRTRIVILPKLDQFYNLIEQGMKEAK</sequence>
<organism evidence="3">
    <name type="scientific">Salinimicrobium catena</name>
    <dbReference type="NCBI Taxonomy" id="390640"/>
    <lineage>
        <taxon>Bacteria</taxon>
        <taxon>Pseudomonadati</taxon>
        <taxon>Bacteroidota</taxon>
        <taxon>Flavobacteriia</taxon>
        <taxon>Flavobacteriales</taxon>
        <taxon>Flavobacteriaceae</taxon>
        <taxon>Salinimicrobium</taxon>
    </lineage>
</organism>
<comment type="caution">
    <text evidence="3">The sequence shown here is derived from an EMBL/GenBank/DDBJ whole genome shotgun (WGS) entry which is preliminary data.</text>
</comment>
<dbReference type="PANTHER" id="PTHR30329:SF21">
    <property type="entry name" value="LIPOPROTEIN YIAD-RELATED"/>
    <property type="match status" value="1"/>
</dbReference>
<reference evidence="3" key="1">
    <citation type="journal article" date="2020" name="mSystems">
        <title>Genome- and Community-Level Interaction Insights into Carbon Utilization and Element Cycling Functions of Hydrothermarchaeota in Hydrothermal Sediment.</title>
        <authorList>
            <person name="Zhou Z."/>
            <person name="Liu Y."/>
            <person name="Xu W."/>
            <person name="Pan J."/>
            <person name="Luo Z.H."/>
            <person name="Li M."/>
        </authorList>
    </citation>
    <scope>NUCLEOTIDE SEQUENCE [LARGE SCALE GENOMIC DNA]</scope>
    <source>
        <strain evidence="3">SpSt-1235</strain>
    </source>
</reference>
<accession>A0A7C2RE24</accession>
<dbReference type="PANTHER" id="PTHR30329">
    <property type="entry name" value="STATOR ELEMENT OF FLAGELLAR MOTOR COMPLEX"/>
    <property type="match status" value="1"/>
</dbReference>
<proteinExistence type="predicted"/>
<dbReference type="InterPro" id="IPR006665">
    <property type="entry name" value="OmpA-like"/>
</dbReference>
<evidence type="ECO:0000259" key="2">
    <source>
        <dbReference type="PROSITE" id="PS51123"/>
    </source>
</evidence>